<dbReference type="AlphaFoldDB" id="A0AAP9WPD9"/>
<proteinExistence type="predicted"/>
<dbReference type="EMBL" id="CP043899">
    <property type="protein sequence ID" value="QOI53321.1"/>
    <property type="molecule type" value="Genomic_DNA"/>
</dbReference>
<keyword evidence="2" id="KW-0614">Plasmid</keyword>
<evidence type="ECO:0000313" key="3">
    <source>
        <dbReference type="Proteomes" id="UP000663255"/>
    </source>
</evidence>
<evidence type="ECO:0000256" key="1">
    <source>
        <dbReference type="SAM" id="Phobius"/>
    </source>
</evidence>
<accession>A0AAP9WPD9</accession>
<reference evidence="2" key="1">
    <citation type="submission" date="2019-09" db="EMBL/GenBank/DDBJ databases">
        <title>Comparative Genomics of Leptospira interrogans Reveals Genome Plasticity - A Common Adaptive Strategy for Survival in Various Hosts.</title>
        <authorList>
            <person name="Ramli S.R."/>
            <person name="Bunk B."/>
            <person name="Goris M."/>
            <person name="Bhuju S."/>
            <person name="Jarek M."/>
            <person name="Sproer C."/>
            <person name="Mustakim S."/>
            <person name="Strommenger B."/>
            <person name="Pessler F."/>
        </authorList>
    </citation>
    <scope>NUCLEOTIDE SEQUENCE</scope>
    <source>
        <strain evidence="2">1489</strain>
        <plasmid evidence="2">p7</plasmid>
    </source>
</reference>
<dbReference type="Proteomes" id="UP000663255">
    <property type="component" value="Plasmid p7"/>
</dbReference>
<keyword evidence="1" id="KW-0812">Transmembrane</keyword>
<protein>
    <submittedName>
        <fullName evidence="2">Uncharacterized protein</fullName>
    </submittedName>
</protein>
<keyword evidence="1" id="KW-0472">Membrane</keyword>
<organism evidence="2 3">
    <name type="scientific">Leptospira interrogans serovar Bataviae</name>
    <dbReference type="NCBI Taxonomy" id="312175"/>
    <lineage>
        <taxon>Bacteria</taxon>
        <taxon>Pseudomonadati</taxon>
        <taxon>Spirochaetota</taxon>
        <taxon>Spirochaetia</taxon>
        <taxon>Leptospirales</taxon>
        <taxon>Leptospiraceae</taxon>
        <taxon>Leptospira</taxon>
    </lineage>
</organism>
<geneLocation type="plasmid" evidence="2 3">
    <name>p7</name>
</geneLocation>
<evidence type="ECO:0000313" key="2">
    <source>
        <dbReference type="EMBL" id="QOI53321.1"/>
    </source>
</evidence>
<sequence length="69" mass="8045">MTSIDSVSISYRANFQNRKYRKEIGKLNPIDHYLTAITLLFLVENFFILKPYILGIYLFSSLSHSLSRS</sequence>
<gene>
    <name evidence="2" type="ORF">Lepto1489_23460</name>
</gene>
<name>A0AAP9WPD9_LEPIR</name>
<feature type="transmembrane region" description="Helical" evidence="1">
    <location>
        <begin position="33"/>
        <end position="59"/>
    </location>
</feature>
<keyword evidence="1" id="KW-1133">Transmembrane helix</keyword>